<proteinExistence type="predicted"/>
<dbReference type="Pfam" id="PF00293">
    <property type="entry name" value="NUDIX"/>
    <property type="match status" value="1"/>
</dbReference>
<dbReference type="STRING" id="1675527.AIOL_004093"/>
<dbReference type="InterPro" id="IPR015797">
    <property type="entry name" value="NUDIX_hydrolase-like_dom_sf"/>
</dbReference>
<dbReference type="Proteomes" id="UP000037178">
    <property type="component" value="Unassembled WGS sequence"/>
</dbReference>
<dbReference type="InterPro" id="IPR000086">
    <property type="entry name" value="NUDIX_hydrolase_dom"/>
</dbReference>
<name>A0A0J9E8M2_9RHOB</name>
<dbReference type="PATRIC" id="fig|1675527.3.peg.4290"/>
<dbReference type="RefSeq" id="WP_049644641.1">
    <property type="nucleotide sequence ID" value="NZ_LFTY01000002.1"/>
</dbReference>
<comment type="caution">
    <text evidence="2">The sequence shown here is derived from an EMBL/GenBank/DDBJ whole genome shotgun (WGS) entry which is preliminary data.</text>
</comment>
<evidence type="ECO:0000259" key="1">
    <source>
        <dbReference type="PROSITE" id="PS51462"/>
    </source>
</evidence>
<dbReference type="EMBL" id="LFTY01000002">
    <property type="protein sequence ID" value="KMW59112.1"/>
    <property type="molecule type" value="Genomic_DNA"/>
</dbReference>
<evidence type="ECO:0000313" key="3">
    <source>
        <dbReference type="Proteomes" id="UP000037178"/>
    </source>
</evidence>
<reference evidence="2 3" key="1">
    <citation type="submission" date="2015-06" db="EMBL/GenBank/DDBJ databases">
        <title>Draft genome sequence of an Alphaproteobacteria species associated to the Mediterranean sponge Oscarella lobularis.</title>
        <authorList>
            <person name="Jourda C."/>
            <person name="Santini S."/>
            <person name="Claverie J.-M."/>
        </authorList>
    </citation>
    <scope>NUCLEOTIDE SEQUENCE [LARGE SCALE GENOMIC DNA]</scope>
    <source>
        <strain evidence="2">IGS</strain>
    </source>
</reference>
<dbReference type="Gene3D" id="3.90.79.10">
    <property type="entry name" value="Nucleoside Triphosphate Pyrophosphohydrolase"/>
    <property type="match status" value="1"/>
</dbReference>
<evidence type="ECO:0000313" key="2">
    <source>
        <dbReference type="EMBL" id="KMW59112.1"/>
    </source>
</evidence>
<protein>
    <submittedName>
        <fullName evidence="2">MutT/nudix family protein</fullName>
    </submittedName>
</protein>
<dbReference type="PROSITE" id="PS51462">
    <property type="entry name" value="NUDIX"/>
    <property type="match status" value="1"/>
</dbReference>
<dbReference type="PANTHER" id="PTHR43736">
    <property type="entry name" value="ADP-RIBOSE PYROPHOSPHATASE"/>
    <property type="match status" value="1"/>
</dbReference>
<dbReference type="OrthoDB" id="289720at2"/>
<dbReference type="AlphaFoldDB" id="A0A0J9E8M2"/>
<dbReference type="SUPFAM" id="SSF55811">
    <property type="entry name" value="Nudix"/>
    <property type="match status" value="1"/>
</dbReference>
<organism evidence="2 3">
    <name type="scientific">Candidatus Rhodobacter oscarellae</name>
    <dbReference type="NCBI Taxonomy" id="1675527"/>
    <lineage>
        <taxon>Bacteria</taxon>
        <taxon>Pseudomonadati</taxon>
        <taxon>Pseudomonadota</taxon>
        <taxon>Alphaproteobacteria</taxon>
        <taxon>Rhodobacterales</taxon>
        <taxon>Rhodobacter group</taxon>
        <taxon>Rhodobacter</taxon>
    </lineage>
</organism>
<accession>A0A0J9E8M2</accession>
<gene>
    <name evidence="2" type="ORF">AIOL_004093</name>
</gene>
<keyword evidence="3" id="KW-1185">Reference proteome</keyword>
<dbReference type="PANTHER" id="PTHR43736:SF1">
    <property type="entry name" value="DIHYDRONEOPTERIN TRIPHOSPHATE DIPHOSPHATASE"/>
    <property type="match status" value="1"/>
</dbReference>
<sequence length="143" mass="15986">MNINDFSGAKIAILARDHVLALLRDNKPGIPFPNMWDLPGGGRDGAEAPLDCALRELWEEAAIRISPEDVTWRRLYRNPQPGGLAHWFFVARPGWLTLPPPRLGDEGQAARWMPVEKFLSLENVVPHLVVRLADHHGDICAEA</sequence>
<dbReference type="GO" id="GO:0003824">
    <property type="term" value="F:catalytic activity"/>
    <property type="evidence" value="ECO:0007669"/>
    <property type="project" value="UniProtKB-ARBA"/>
</dbReference>
<feature type="domain" description="Nudix hydrolase" evidence="1">
    <location>
        <begin position="4"/>
        <end position="134"/>
    </location>
</feature>